<feature type="domain" description="tRNA wybutosine-synthesis" evidence="1">
    <location>
        <begin position="183"/>
        <end position="226"/>
    </location>
</feature>
<dbReference type="EMBL" id="BOPG01000009">
    <property type="protein sequence ID" value="GIJ53881.1"/>
    <property type="molecule type" value="Genomic_DNA"/>
</dbReference>
<dbReference type="InterPro" id="IPR017518">
    <property type="entry name" value="CHP03084"/>
</dbReference>
<dbReference type="Proteomes" id="UP000612585">
    <property type="component" value="Unassembled WGS sequence"/>
</dbReference>
<dbReference type="InterPro" id="IPR024344">
    <property type="entry name" value="MDMPI_metal-binding"/>
</dbReference>
<dbReference type="AlphaFoldDB" id="A0A8J3YY56"/>
<feature type="domain" description="Mycothiol-dependent maleylpyruvate isomerase metal-binding" evidence="2">
    <location>
        <begin position="13"/>
        <end position="147"/>
    </location>
</feature>
<dbReference type="RefSeq" id="WP_239151370.1">
    <property type="nucleotide sequence ID" value="NZ_BOPG01000009.1"/>
</dbReference>
<dbReference type="Pfam" id="PF11716">
    <property type="entry name" value="MDMPI_N"/>
    <property type="match status" value="1"/>
</dbReference>
<keyword evidence="4" id="KW-1185">Reference proteome</keyword>
<reference evidence="3" key="1">
    <citation type="submission" date="2021-01" db="EMBL/GenBank/DDBJ databases">
        <title>Whole genome shotgun sequence of Virgisporangium aurantiacum NBRC 16421.</title>
        <authorList>
            <person name="Komaki H."/>
            <person name="Tamura T."/>
        </authorList>
    </citation>
    <scope>NUCLEOTIDE SEQUENCE</scope>
    <source>
        <strain evidence="3">NBRC 16421</strain>
    </source>
</reference>
<evidence type="ECO:0008006" key="5">
    <source>
        <dbReference type="Google" id="ProtNLM"/>
    </source>
</evidence>
<organism evidence="3 4">
    <name type="scientific">Virgisporangium aurantiacum</name>
    <dbReference type="NCBI Taxonomy" id="175570"/>
    <lineage>
        <taxon>Bacteria</taxon>
        <taxon>Bacillati</taxon>
        <taxon>Actinomycetota</taxon>
        <taxon>Actinomycetes</taxon>
        <taxon>Micromonosporales</taxon>
        <taxon>Micromonosporaceae</taxon>
        <taxon>Virgisporangium</taxon>
    </lineage>
</organism>
<evidence type="ECO:0000259" key="1">
    <source>
        <dbReference type="Pfam" id="PF08608"/>
    </source>
</evidence>
<dbReference type="Pfam" id="PF08608">
    <property type="entry name" value="Wyosine_form"/>
    <property type="match status" value="1"/>
</dbReference>
<dbReference type="NCBIfam" id="TIGR03083">
    <property type="entry name" value="maleylpyruvate isomerase family mycothiol-dependent enzyme"/>
    <property type="match status" value="1"/>
</dbReference>
<evidence type="ECO:0000259" key="2">
    <source>
        <dbReference type="Pfam" id="PF11716"/>
    </source>
</evidence>
<dbReference type="InterPro" id="IPR034660">
    <property type="entry name" value="DinB/YfiT-like"/>
</dbReference>
<evidence type="ECO:0000313" key="3">
    <source>
        <dbReference type="EMBL" id="GIJ53881.1"/>
    </source>
</evidence>
<accession>A0A8J3YY56</accession>
<comment type="caution">
    <text evidence="3">The sequence shown here is derived from an EMBL/GenBank/DDBJ whole genome shotgun (WGS) entry which is preliminary data.</text>
</comment>
<dbReference type="GO" id="GO:0046872">
    <property type="term" value="F:metal ion binding"/>
    <property type="evidence" value="ECO:0007669"/>
    <property type="project" value="InterPro"/>
</dbReference>
<protein>
    <recommendedName>
        <fullName evidence="5">TIGR03084 family protein</fullName>
    </recommendedName>
</protein>
<evidence type="ECO:0000313" key="4">
    <source>
        <dbReference type="Proteomes" id="UP000612585"/>
    </source>
</evidence>
<dbReference type="Gene3D" id="1.20.120.450">
    <property type="entry name" value="dinb family like domain"/>
    <property type="match status" value="1"/>
</dbReference>
<sequence>MPDPTLARVLADLAAESADLDRIVAALPADDFSRPTPAPGWTIAHQIAHLAWTDWIALTAVTDPDAFLAQLSAPGATDPGFVDRATETFLGPPQEVLYRWRKGRADLATALTATTASKVLWFGTSMSPTSMVTARLMETWAHGLDVADTLGIERGFTPRLRHVAHLGYRTIGHGFMAHGRPRPAAEFRVELSTPDGSLWTFGPDDAPEQISGPALDFCLLVTQRRHPDELAIKTTGPVATEWLEVAQAFAGPPGAKR</sequence>
<dbReference type="SUPFAM" id="SSF109854">
    <property type="entry name" value="DinB/YfiT-like putative metalloenzymes"/>
    <property type="match status" value="1"/>
</dbReference>
<dbReference type="NCBIfam" id="TIGR03084">
    <property type="entry name" value="TIGR03084 family metal-binding protein"/>
    <property type="match status" value="1"/>
</dbReference>
<dbReference type="InterPro" id="IPR017517">
    <property type="entry name" value="Maleyloyr_isom"/>
</dbReference>
<dbReference type="InterPro" id="IPR013917">
    <property type="entry name" value="tRNA_wybutosine-synth"/>
</dbReference>
<proteinExistence type="predicted"/>
<name>A0A8J3YY56_9ACTN</name>
<gene>
    <name evidence="3" type="ORF">Vau01_013970</name>
</gene>